<organism evidence="2 3">
    <name type="scientific">Streptomyces roseochromogenus subsp. oscitans DS 12.976</name>
    <dbReference type="NCBI Taxonomy" id="1352936"/>
    <lineage>
        <taxon>Bacteria</taxon>
        <taxon>Bacillati</taxon>
        <taxon>Actinomycetota</taxon>
        <taxon>Actinomycetes</taxon>
        <taxon>Kitasatosporales</taxon>
        <taxon>Streptomycetaceae</taxon>
        <taxon>Streptomyces</taxon>
    </lineage>
</organism>
<evidence type="ECO:0000313" key="2">
    <source>
        <dbReference type="EMBL" id="EST27917.1"/>
    </source>
</evidence>
<dbReference type="EMBL" id="AWQX01000204">
    <property type="protein sequence ID" value="EST27917.1"/>
    <property type="molecule type" value="Genomic_DNA"/>
</dbReference>
<reference evidence="2 3" key="1">
    <citation type="journal article" date="2014" name="Genome Announc.">
        <title>Draft Genome Sequence of Streptomyces roseochromogenes subsp. oscitans DS 12.976, Producer of the Aminocoumarin Antibiotic Clorobiocin.</title>
        <authorList>
            <person name="Ruckert C."/>
            <person name="Kalinowski J."/>
            <person name="Heide L."/>
            <person name="Apel A.K."/>
        </authorList>
    </citation>
    <scope>NUCLEOTIDE SEQUENCE [LARGE SCALE GENOMIC DNA]</scope>
    <source>
        <strain evidence="2 3">DS 12.976</strain>
    </source>
</reference>
<evidence type="ECO:0000313" key="3">
    <source>
        <dbReference type="Proteomes" id="UP000017984"/>
    </source>
</evidence>
<sequence>MEMKEMTVDERPARSAEEAVERVRAALYDVGIVLPSLRIDPVTGAHGHPYALVDLGRCNIGVASKLAAVLRAKGCPPDSAETPTDEALRERVRRLNRESVRGVT</sequence>
<accession>V6K701</accession>
<feature type="region of interest" description="Disordered" evidence="1">
    <location>
        <begin position="74"/>
        <end position="104"/>
    </location>
</feature>
<dbReference type="PATRIC" id="fig|1352936.5.peg.4974"/>
<dbReference type="AlphaFoldDB" id="V6K701"/>
<dbReference type="STRING" id="1352936.M878_23865"/>
<dbReference type="OrthoDB" id="4331723at2"/>
<dbReference type="Proteomes" id="UP000017984">
    <property type="component" value="Chromosome"/>
</dbReference>
<keyword evidence="3" id="KW-1185">Reference proteome</keyword>
<dbReference type="HOGENOM" id="CLU_180849_0_0_11"/>
<name>V6K701_STRRC</name>
<feature type="compositionally biased region" description="Basic and acidic residues" evidence="1">
    <location>
        <begin position="86"/>
        <end position="104"/>
    </location>
</feature>
<protein>
    <submittedName>
        <fullName evidence="2">Uncharacterized protein</fullName>
    </submittedName>
</protein>
<comment type="caution">
    <text evidence="2">The sequence shown here is derived from an EMBL/GenBank/DDBJ whole genome shotgun (WGS) entry which is preliminary data.</text>
</comment>
<gene>
    <name evidence="2" type="ORF">M878_23865</name>
</gene>
<proteinExistence type="predicted"/>
<evidence type="ECO:0000256" key="1">
    <source>
        <dbReference type="SAM" id="MobiDB-lite"/>
    </source>
</evidence>